<evidence type="ECO:0000313" key="2">
    <source>
        <dbReference type="Proteomes" id="UP001165378"/>
    </source>
</evidence>
<name>A0AA41PU42_9ACTN</name>
<protein>
    <submittedName>
        <fullName evidence="1">UvrB/UvrC motif-containing protein</fullName>
    </submittedName>
</protein>
<gene>
    <name evidence="1" type="ORF">LZ495_00820</name>
</gene>
<dbReference type="AlphaFoldDB" id="A0AA41PU42"/>
<sequence length="141" mass="14919">MTDQPPGGSRDVDEWVAAFLAKMGEPVPGKWGEVRDPVAKTIVELLAPLPAAVAGPTQVMREARAAKEQAIDAEDYDAAAAFRDGEKAATMERRAAVAAWADEAGARVLAEQLLAVHAVADELASLLSEHGIPLPVRLVEE</sequence>
<accession>A0AA41PU42</accession>
<proteinExistence type="predicted"/>
<dbReference type="RefSeq" id="WP_235049796.1">
    <property type="nucleotide sequence ID" value="NZ_JAKFHA010000001.1"/>
</dbReference>
<organism evidence="1 2">
    <name type="scientific">Yinghuangia soli</name>
    <dbReference type="NCBI Taxonomy" id="2908204"/>
    <lineage>
        <taxon>Bacteria</taxon>
        <taxon>Bacillati</taxon>
        <taxon>Actinomycetota</taxon>
        <taxon>Actinomycetes</taxon>
        <taxon>Kitasatosporales</taxon>
        <taxon>Streptomycetaceae</taxon>
        <taxon>Yinghuangia</taxon>
    </lineage>
</organism>
<comment type="caution">
    <text evidence="1">The sequence shown here is derived from an EMBL/GenBank/DDBJ whole genome shotgun (WGS) entry which is preliminary data.</text>
</comment>
<dbReference type="Proteomes" id="UP001165378">
    <property type="component" value="Unassembled WGS sequence"/>
</dbReference>
<dbReference type="EMBL" id="JAKFHA010000001">
    <property type="protein sequence ID" value="MCF2525768.1"/>
    <property type="molecule type" value="Genomic_DNA"/>
</dbReference>
<reference evidence="1" key="1">
    <citation type="submission" date="2022-01" db="EMBL/GenBank/DDBJ databases">
        <title>Genome-Based Taxonomic Classification of the Phylum Actinobacteria.</title>
        <authorList>
            <person name="Gao Y."/>
        </authorList>
    </citation>
    <scope>NUCLEOTIDE SEQUENCE</scope>
    <source>
        <strain evidence="1">KLBMP 8922</strain>
    </source>
</reference>
<evidence type="ECO:0000313" key="1">
    <source>
        <dbReference type="EMBL" id="MCF2525768.1"/>
    </source>
</evidence>
<keyword evidence="2" id="KW-1185">Reference proteome</keyword>
<dbReference type="Gene3D" id="4.10.860.10">
    <property type="entry name" value="UVR domain"/>
    <property type="match status" value="1"/>
</dbReference>